<accession>A0A1V2L5N9</accession>
<evidence type="ECO:0000256" key="1">
    <source>
        <dbReference type="ARBA" id="ARBA00000013"/>
    </source>
</evidence>
<keyword evidence="4" id="KW-0479">Metal-binding</keyword>
<dbReference type="PROSITE" id="PS51385">
    <property type="entry name" value="YJEF_N"/>
    <property type="match status" value="1"/>
</dbReference>
<gene>
    <name evidence="11" type="ORF">BON22_3204</name>
</gene>
<dbReference type="SUPFAM" id="SSF64153">
    <property type="entry name" value="YjeF N-terminal domain-like"/>
    <property type="match status" value="1"/>
</dbReference>
<keyword evidence="7" id="KW-0630">Potassium</keyword>
<evidence type="ECO:0000256" key="2">
    <source>
        <dbReference type="ARBA" id="ARBA00000909"/>
    </source>
</evidence>
<feature type="domain" description="YjeF N-terminal" evidence="10">
    <location>
        <begin position="11"/>
        <end position="234"/>
    </location>
</feature>
<dbReference type="InterPro" id="IPR032976">
    <property type="entry name" value="YJEFN_prot_NAXE-like"/>
</dbReference>
<keyword evidence="5" id="KW-0547">Nucleotide-binding</keyword>
<dbReference type="EC" id="5.1.99.6" evidence="3"/>
<name>A0A1V2L5N9_CYBFA</name>
<dbReference type="Proteomes" id="UP000189513">
    <property type="component" value="Unassembled WGS sequence"/>
</dbReference>
<dbReference type="AlphaFoldDB" id="A0A1V2L5N9"/>
<evidence type="ECO:0000256" key="3">
    <source>
        <dbReference type="ARBA" id="ARBA00012228"/>
    </source>
</evidence>
<reference evidence="12" key="1">
    <citation type="journal article" date="2017" name="Genome Announc.">
        <title>Genome sequences of Cyberlindnera fabianii 65, Pichia kudriavzevii 129, and Saccharomyces cerevisiae 131 isolated from fermented masau fruits in Zimbabwe.</title>
        <authorList>
            <person name="van Rijswijck I.M.H."/>
            <person name="Derks M.F.L."/>
            <person name="Abee T."/>
            <person name="de Ridder D."/>
            <person name="Smid E.J."/>
        </authorList>
    </citation>
    <scope>NUCLEOTIDE SEQUENCE [LARGE SCALE GENOMIC DNA]</scope>
    <source>
        <strain evidence="12">65</strain>
    </source>
</reference>
<protein>
    <recommendedName>
        <fullName evidence="3">NAD(P)H-hydrate epimerase</fullName>
        <ecNumber evidence="3">5.1.99.6</ecNumber>
    </recommendedName>
</protein>
<dbReference type="GO" id="GO:0052856">
    <property type="term" value="F:NAD(P)HX epimerase activity"/>
    <property type="evidence" value="ECO:0007669"/>
    <property type="project" value="UniProtKB-EC"/>
</dbReference>
<dbReference type="EMBL" id="MPUK01000005">
    <property type="protein sequence ID" value="ONH67232.1"/>
    <property type="molecule type" value="Genomic_DNA"/>
</dbReference>
<evidence type="ECO:0000256" key="4">
    <source>
        <dbReference type="ARBA" id="ARBA00022723"/>
    </source>
</evidence>
<evidence type="ECO:0000256" key="6">
    <source>
        <dbReference type="ARBA" id="ARBA00022857"/>
    </source>
</evidence>
<dbReference type="GO" id="GO:0046872">
    <property type="term" value="F:metal ion binding"/>
    <property type="evidence" value="ECO:0007669"/>
    <property type="project" value="UniProtKB-KW"/>
</dbReference>
<evidence type="ECO:0000256" key="9">
    <source>
        <dbReference type="ARBA" id="ARBA00023235"/>
    </source>
</evidence>
<dbReference type="STRING" id="36022.A0A1V2L5N9"/>
<evidence type="ECO:0000256" key="7">
    <source>
        <dbReference type="ARBA" id="ARBA00022958"/>
    </source>
</evidence>
<dbReference type="VEuPathDB" id="FungiDB:BON22_3204"/>
<comment type="catalytic activity">
    <reaction evidence="2">
        <text>(6R)-NADPHX = (6S)-NADPHX</text>
        <dbReference type="Rhea" id="RHEA:32227"/>
        <dbReference type="ChEBI" id="CHEBI:64076"/>
        <dbReference type="ChEBI" id="CHEBI:64077"/>
        <dbReference type="EC" id="5.1.99.6"/>
    </reaction>
</comment>
<proteinExistence type="predicted"/>
<evidence type="ECO:0000256" key="5">
    <source>
        <dbReference type="ARBA" id="ARBA00022741"/>
    </source>
</evidence>
<comment type="catalytic activity">
    <reaction evidence="1">
        <text>(6R)-NADHX = (6S)-NADHX</text>
        <dbReference type="Rhea" id="RHEA:32215"/>
        <dbReference type="ChEBI" id="CHEBI:64074"/>
        <dbReference type="ChEBI" id="CHEBI:64075"/>
        <dbReference type="EC" id="5.1.99.6"/>
    </reaction>
</comment>
<dbReference type="InterPro" id="IPR036652">
    <property type="entry name" value="YjeF_N_dom_sf"/>
</dbReference>
<dbReference type="Gene3D" id="3.40.50.10260">
    <property type="entry name" value="YjeF N-terminal domain"/>
    <property type="match status" value="1"/>
</dbReference>
<dbReference type="GO" id="GO:0005739">
    <property type="term" value="C:mitochondrion"/>
    <property type="evidence" value="ECO:0007669"/>
    <property type="project" value="TreeGrafter"/>
</dbReference>
<keyword evidence="6" id="KW-0521">NADP</keyword>
<keyword evidence="9" id="KW-0413">Isomerase</keyword>
<evidence type="ECO:0000313" key="11">
    <source>
        <dbReference type="EMBL" id="ONH67232.1"/>
    </source>
</evidence>
<keyword evidence="8" id="KW-0520">NAD</keyword>
<dbReference type="PANTHER" id="PTHR13232">
    <property type="entry name" value="NAD(P)H-HYDRATE EPIMERASE"/>
    <property type="match status" value="1"/>
</dbReference>
<dbReference type="PANTHER" id="PTHR13232:SF10">
    <property type="entry name" value="NAD(P)H-HYDRATE EPIMERASE"/>
    <property type="match status" value="1"/>
</dbReference>
<organism evidence="11 12">
    <name type="scientific">Cyberlindnera fabianii</name>
    <name type="common">Yeast</name>
    <name type="synonym">Hansenula fabianii</name>
    <dbReference type="NCBI Taxonomy" id="36022"/>
    <lineage>
        <taxon>Eukaryota</taxon>
        <taxon>Fungi</taxon>
        <taxon>Dikarya</taxon>
        <taxon>Ascomycota</taxon>
        <taxon>Saccharomycotina</taxon>
        <taxon>Saccharomycetes</taxon>
        <taxon>Phaffomycetales</taxon>
        <taxon>Phaffomycetaceae</taxon>
        <taxon>Cyberlindnera</taxon>
    </lineage>
</organism>
<evidence type="ECO:0000313" key="12">
    <source>
        <dbReference type="Proteomes" id="UP000189513"/>
    </source>
</evidence>
<evidence type="ECO:0000256" key="8">
    <source>
        <dbReference type="ARBA" id="ARBA00023027"/>
    </source>
</evidence>
<keyword evidence="12" id="KW-1185">Reference proteome</keyword>
<comment type="caution">
    <text evidence="11">The sequence shown here is derived from an EMBL/GenBank/DDBJ whole genome shotgun (WGS) entry which is preliminary data.</text>
</comment>
<dbReference type="NCBIfam" id="TIGR00197">
    <property type="entry name" value="yjeF_nterm"/>
    <property type="match status" value="1"/>
</dbReference>
<dbReference type="OMA" id="RHLFHYG"/>
<dbReference type="GO" id="GO:0000166">
    <property type="term" value="F:nucleotide binding"/>
    <property type="evidence" value="ECO:0007669"/>
    <property type="project" value="UniProtKB-KW"/>
</dbReference>
<sequence>MSFKTLSAKVAAQVDQELMSTGGFSIDQLKQPSSLSLKRRKFLSSSGPVTTVRLYEIYPTQYLLLSRHINIILKGGDGLVAARHLKLWGYQPSVYYPKPSSKPLFVGLETQLKNLEIEFINDLNSISNYQLIIDAIFGFSFKAGNIREPFKSVIDTVNKATQIPILSVDIPSGWDVDNGFLEGGIREPAVLVSLTAPKPVANCIDTTKTQHYVGGRFVGRAFAEKYGIDLYQYKGYDQVLKL</sequence>
<dbReference type="Pfam" id="PF03853">
    <property type="entry name" value="YjeF_N"/>
    <property type="match status" value="1"/>
</dbReference>
<dbReference type="InterPro" id="IPR004443">
    <property type="entry name" value="YjeF_N_dom"/>
</dbReference>
<evidence type="ECO:0000259" key="10">
    <source>
        <dbReference type="PROSITE" id="PS51385"/>
    </source>
</evidence>